<dbReference type="Proteomes" id="UP000271193">
    <property type="component" value="Chromosome"/>
</dbReference>
<evidence type="ECO:0000313" key="2">
    <source>
        <dbReference type="Proteomes" id="UP000271193"/>
    </source>
</evidence>
<keyword evidence="2" id="KW-1185">Reference proteome</keyword>
<sequence length="138" mass="16050">MDNNIKEQLDSMVGKSFHYEKQNIKILKYKEIAGNICIVTDQRTFQFYPDEFYTNFLGKISEHKEVGTFSPPSEIERKSFVALPEENLKIKDTLMEALKKVKEDPSFLLQAKAICEITNTMVNIQKTEIELIKLQKDL</sequence>
<organism evidence="1 2">
    <name type="scientific">Chryseobacterium bernardetii</name>
    <dbReference type="NCBI Taxonomy" id="1241978"/>
    <lineage>
        <taxon>Bacteria</taxon>
        <taxon>Pseudomonadati</taxon>
        <taxon>Bacteroidota</taxon>
        <taxon>Flavobacteriia</taxon>
        <taxon>Flavobacteriales</taxon>
        <taxon>Weeksellaceae</taxon>
        <taxon>Chryseobacterium group</taxon>
        <taxon>Chryseobacterium</taxon>
    </lineage>
</organism>
<protein>
    <submittedName>
        <fullName evidence="1">Uncharacterized protein</fullName>
    </submittedName>
</protein>
<proteinExistence type="predicted"/>
<dbReference type="RefSeq" id="WP_123868768.1">
    <property type="nucleotide sequence ID" value="NZ_CP033932.1"/>
</dbReference>
<accession>A0A3G6T745</accession>
<dbReference type="EMBL" id="CP033932">
    <property type="protein sequence ID" value="AZB23633.1"/>
    <property type="molecule type" value="Genomic_DNA"/>
</dbReference>
<dbReference type="GeneID" id="99063739"/>
<gene>
    <name evidence="1" type="ORF">EG339_02855</name>
</gene>
<evidence type="ECO:0000313" key="1">
    <source>
        <dbReference type="EMBL" id="AZB23633.1"/>
    </source>
</evidence>
<dbReference type="AlphaFoldDB" id="A0A3G6T745"/>
<dbReference type="KEGG" id="cben:EG339_02855"/>
<name>A0A3G6T745_9FLAO</name>
<reference evidence="2" key="1">
    <citation type="submission" date="2018-11" db="EMBL/GenBank/DDBJ databases">
        <title>Proposal to divide the Flavobacteriaceae and reorganize its genera based on Amino Acid Identity values calculated from whole genome sequences.</title>
        <authorList>
            <person name="Nicholson A.C."/>
            <person name="Gulvik C.A."/>
            <person name="Whitney A.M."/>
            <person name="Humrighouse B.W."/>
            <person name="Bell M."/>
            <person name="Holmes B."/>
            <person name="Steigerwalt A.G."/>
            <person name="Villarma A."/>
            <person name="Sheth M."/>
            <person name="Batra D."/>
            <person name="Pryor J."/>
            <person name="Bernardet J.-F."/>
            <person name="Hugo C."/>
            <person name="Kampfer P."/>
            <person name="Newman J."/>
            <person name="McQuiston J.R."/>
        </authorList>
    </citation>
    <scope>NUCLEOTIDE SEQUENCE [LARGE SCALE GENOMIC DNA]</scope>
    <source>
        <strain evidence="2">G0229</strain>
    </source>
</reference>